<dbReference type="GO" id="GO:0009244">
    <property type="term" value="P:lipopolysaccharide core region biosynthetic process"/>
    <property type="evidence" value="ECO:0007669"/>
    <property type="project" value="UniProtKB-UniRule"/>
</dbReference>
<evidence type="ECO:0000256" key="2">
    <source>
        <dbReference type="ARBA" id="ARBA00004713"/>
    </source>
</evidence>
<dbReference type="AlphaFoldDB" id="A0A1H5UZK4"/>
<dbReference type="InterPro" id="IPR007507">
    <property type="entry name" value="Glycos_transf_N"/>
</dbReference>
<evidence type="ECO:0000256" key="3">
    <source>
        <dbReference type="ARBA" id="ARBA00012621"/>
    </source>
</evidence>
<evidence type="ECO:0000256" key="5">
    <source>
        <dbReference type="ARBA" id="ARBA00022679"/>
    </source>
</evidence>
<comment type="similarity">
    <text evidence="8">Belongs to the glycosyltransferase group 1 family.</text>
</comment>
<comment type="pathway">
    <text evidence="2 8">Bacterial outer membrane biogenesis; LPS core biosynthesis.</text>
</comment>
<evidence type="ECO:0000256" key="8">
    <source>
        <dbReference type="RuleBase" id="RU365103"/>
    </source>
</evidence>
<dbReference type="SUPFAM" id="SSF53756">
    <property type="entry name" value="UDP-Glycosyltransferase/glycogen phosphorylase"/>
    <property type="match status" value="1"/>
</dbReference>
<accession>A0A1H5UZK4</accession>
<evidence type="ECO:0000259" key="9">
    <source>
        <dbReference type="Pfam" id="PF04413"/>
    </source>
</evidence>
<comment type="function">
    <text evidence="1 8">Involved in lipopolysaccharide (LPS) biosynthesis. Catalyzes the transfer of 3-deoxy-D-manno-octulosonate (Kdo) residue(s) from CMP-Kdo to lipid IV(A), the tetraacyldisaccharide-1,4'-bisphosphate precursor of lipid A.</text>
</comment>
<comment type="catalytic activity">
    <reaction evidence="7 8">
        <text>lipid IVA (E. coli) + CMP-3-deoxy-beta-D-manno-octulosonate = alpha-Kdo-(2-&gt;6)-lipid IVA (E. coli) + CMP + H(+)</text>
        <dbReference type="Rhea" id="RHEA:28066"/>
        <dbReference type="ChEBI" id="CHEBI:15378"/>
        <dbReference type="ChEBI" id="CHEBI:58603"/>
        <dbReference type="ChEBI" id="CHEBI:60364"/>
        <dbReference type="ChEBI" id="CHEBI:60377"/>
        <dbReference type="ChEBI" id="CHEBI:85987"/>
        <dbReference type="EC" id="2.4.99.12"/>
    </reaction>
</comment>
<gene>
    <name evidence="10" type="ORF">SAMN05421751_10521</name>
</gene>
<dbReference type="Pfam" id="PF04413">
    <property type="entry name" value="Glycos_transf_N"/>
    <property type="match status" value="1"/>
</dbReference>
<dbReference type="GO" id="GO:0009245">
    <property type="term" value="P:lipid A biosynthetic process"/>
    <property type="evidence" value="ECO:0007669"/>
    <property type="project" value="TreeGrafter"/>
</dbReference>
<keyword evidence="5 8" id="KW-0808">Transferase</keyword>
<dbReference type="Gene3D" id="3.40.50.2000">
    <property type="entry name" value="Glycogen Phosphorylase B"/>
    <property type="match status" value="1"/>
</dbReference>
<keyword evidence="8" id="KW-1003">Cell membrane</keyword>
<reference evidence="10 11" key="1">
    <citation type="submission" date="2016-10" db="EMBL/GenBank/DDBJ databases">
        <authorList>
            <person name="de Groot N.N."/>
        </authorList>
    </citation>
    <scope>NUCLEOTIDE SEQUENCE [LARGE SCALE GENOMIC DNA]</scope>
    <source>
        <strain evidence="10 11">DSM 23413</strain>
    </source>
</reference>
<evidence type="ECO:0000313" key="10">
    <source>
        <dbReference type="EMBL" id="SEF79838.1"/>
    </source>
</evidence>
<dbReference type="Gene3D" id="3.40.50.11720">
    <property type="entry name" value="3-Deoxy-D-manno-octulosonic-acid transferase, N-terminal domain"/>
    <property type="match status" value="1"/>
</dbReference>
<dbReference type="Proteomes" id="UP000236742">
    <property type="component" value="Unassembled WGS sequence"/>
</dbReference>
<dbReference type="GO" id="GO:0005886">
    <property type="term" value="C:plasma membrane"/>
    <property type="evidence" value="ECO:0007669"/>
    <property type="project" value="UniProtKB-SubCell"/>
</dbReference>
<dbReference type="PANTHER" id="PTHR42755:SF1">
    <property type="entry name" value="3-DEOXY-D-MANNO-OCTULOSONIC ACID TRANSFERASE, MITOCHONDRIAL-RELATED"/>
    <property type="match status" value="1"/>
</dbReference>
<feature type="domain" description="3-deoxy-D-manno-octulosonic-acid transferase N-terminal" evidence="9">
    <location>
        <begin position="28"/>
        <end position="189"/>
    </location>
</feature>
<keyword evidence="8" id="KW-0472">Membrane</keyword>
<evidence type="ECO:0000313" key="11">
    <source>
        <dbReference type="Proteomes" id="UP000236742"/>
    </source>
</evidence>
<proteinExistence type="inferred from homology"/>
<dbReference type="OrthoDB" id="9789797at2"/>
<dbReference type="InterPro" id="IPR039901">
    <property type="entry name" value="Kdotransferase"/>
</dbReference>
<evidence type="ECO:0000256" key="1">
    <source>
        <dbReference type="ARBA" id="ARBA00003394"/>
    </source>
</evidence>
<organism evidence="10 11">
    <name type="scientific">Jhaorihella thermophila</name>
    <dbReference type="NCBI Taxonomy" id="488547"/>
    <lineage>
        <taxon>Bacteria</taxon>
        <taxon>Pseudomonadati</taxon>
        <taxon>Pseudomonadota</taxon>
        <taxon>Alphaproteobacteria</taxon>
        <taxon>Rhodobacterales</taxon>
        <taxon>Paracoccaceae</taxon>
        <taxon>Jhaorihella</taxon>
    </lineage>
</organism>
<dbReference type="RefSeq" id="WP_104007484.1">
    <property type="nucleotide sequence ID" value="NZ_FNVD01000005.1"/>
</dbReference>
<evidence type="ECO:0000256" key="4">
    <source>
        <dbReference type="ARBA" id="ARBA00019077"/>
    </source>
</evidence>
<comment type="subcellular location">
    <subcellularLocation>
        <location evidence="8">Cell membrane</location>
    </subcellularLocation>
</comment>
<name>A0A1H5UZK4_9RHOB</name>
<evidence type="ECO:0000256" key="7">
    <source>
        <dbReference type="ARBA" id="ARBA00049183"/>
    </source>
</evidence>
<dbReference type="EC" id="2.4.99.12" evidence="3 8"/>
<keyword evidence="11" id="KW-1185">Reference proteome</keyword>
<dbReference type="GO" id="GO:0043842">
    <property type="term" value="F:Kdo transferase activity"/>
    <property type="evidence" value="ECO:0007669"/>
    <property type="project" value="UniProtKB-EC"/>
</dbReference>
<dbReference type="UniPathway" id="UPA00958"/>
<dbReference type="PANTHER" id="PTHR42755">
    <property type="entry name" value="3-DEOXY-MANNO-OCTULOSONATE CYTIDYLYLTRANSFERASE"/>
    <property type="match status" value="1"/>
</dbReference>
<dbReference type="InterPro" id="IPR038107">
    <property type="entry name" value="Glycos_transf_N_sf"/>
</dbReference>
<evidence type="ECO:0000256" key="6">
    <source>
        <dbReference type="ARBA" id="ARBA00031445"/>
    </source>
</evidence>
<dbReference type="EMBL" id="FNVD01000005">
    <property type="protein sequence ID" value="SEF79838.1"/>
    <property type="molecule type" value="Genomic_DNA"/>
</dbReference>
<protein>
    <recommendedName>
        <fullName evidence="4 8">3-deoxy-D-manno-octulosonic acid transferase</fullName>
        <shortName evidence="8">Kdo transferase</shortName>
        <ecNumber evidence="3 8">2.4.99.12</ecNumber>
    </recommendedName>
    <alternativeName>
        <fullName evidence="6 8">Lipid IV(A) 3-deoxy-D-manno-octulosonic acid transferase</fullName>
    </alternativeName>
</protein>
<keyword evidence="8" id="KW-0448">Lipopolysaccharide biosynthesis</keyword>
<sequence length="409" mass="44897">MSRSLSLAAYRALSRRKFRASHIGDIERPDGELLWMHATSQDRLHVLCNLAARIKSQRPELKVLATVDQRRTDSFSPNGCDLLQVLGPDHPDQARQFLDHWRPDMCLWAGGDLMPNLITQARSRTIPMVLVDLAEDEVPARRSRWMPDLGRLTLGCFHQILVRDEAAAEVLRRAGFSSARVRVAGRLRTTATPPPCSDDLLDELSGDIGGRPVWFSVGTQPAEVDLVLEAHRNAVRLIHRLLLVIDVADPGDAVGLKDHIASKGMRCADWDDGDPIGEETQVVVSADPEALGLWYRIAPITFVASTFDRRPSGRNPFEPAALGSAVIHGPHTGNYPDAFARLDAISAAREVRNADQLSAQVVALSAPDQAARIALDAWKVATEGAELTDALIDLVQDMLDMREDTHAGP</sequence>